<dbReference type="InterPro" id="IPR012347">
    <property type="entry name" value="Ferritin-like"/>
</dbReference>
<dbReference type="EMBL" id="FNHH01000014">
    <property type="protein sequence ID" value="SDM51673.1"/>
    <property type="molecule type" value="Genomic_DNA"/>
</dbReference>
<dbReference type="PANTHER" id="PTHR30565">
    <property type="entry name" value="PROTEIN YCIF"/>
    <property type="match status" value="1"/>
</dbReference>
<sequence length="171" mass="19216">MANLKQLSSDMPNSHLHELFVDELRDILGGERQLLKGIKKMVSKTTNKNLKRAFDDHYTQSEHQIERLVQTFQSIGLTVRAKKCKAMEGLLEEADEIMENFEVGQVLDAALIAAAQKIEHYEIASYGCLVTYAKLMEHAQAEELLGETLAEEKSADVRLTKIAMAEVNVLV</sequence>
<gene>
    <name evidence="1" type="ORF">SAMN05421813_11452</name>
</gene>
<proteinExistence type="predicted"/>
<dbReference type="AlphaFoldDB" id="A0A1G9TVG5"/>
<reference evidence="2" key="1">
    <citation type="submission" date="2016-10" db="EMBL/GenBank/DDBJ databases">
        <authorList>
            <person name="Varghese N."/>
            <person name="Submissions S."/>
        </authorList>
    </citation>
    <scope>NUCLEOTIDE SEQUENCE [LARGE SCALE GENOMIC DNA]</scope>
    <source>
        <strain evidence="2">DSM 24536</strain>
    </source>
</reference>
<dbReference type="OrthoDB" id="9795056at2"/>
<dbReference type="Pfam" id="PF05974">
    <property type="entry name" value="DUF892"/>
    <property type="match status" value="1"/>
</dbReference>
<dbReference type="CDD" id="cd07909">
    <property type="entry name" value="YciF"/>
    <property type="match status" value="1"/>
</dbReference>
<dbReference type="STRING" id="990371.SAMN05421813_11452"/>
<dbReference type="InterPro" id="IPR010287">
    <property type="entry name" value="DUF892_YciF-like"/>
</dbReference>
<accession>A0A1G9TVG5</accession>
<protein>
    <submittedName>
        <fullName evidence="1">Ferritin-like metal-binding protein YciE</fullName>
    </submittedName>
</protein>
<dbReference type="Gene3D" id="1.20.1260.10">
    <property type="match status" value="1"/>
</dbReference>
<keyword evidence="2" id="KW-1185">Reference proteome</keyword>
<name>A0A1G9TVG5_9SPHI</name>
<dbReference type="PANTHER" id="PTHR30565:SF9">
    <property type="entry name" value="PROTEIN YCIF"/>
    <property type="match status" value="1"/>
</dbReference>
<dbReference type="InterPro" id="IPR047114">
    <property type="entry name" value="YciF"/>
</dbReference>
<organism evidence="1 2">
    <name type="scientific">Daejeonella rubra</name>
    <dbReference type="NCBI Taxonomy" id="990371"/>
    <lineage>
        <taxon>Bacteria</taxon>
        <taxon>Pseudomonadati</taxon>
        <taxon>Bacteroidota</taxon>
        <taxon>Sphingobacteriia</taxon>
        <taxon>Sphingobacteriales</taxon>
        <taxon>Sphingobacteriaceae</taxon>
        <taxon>Daejeonella</taxon>
    </lineage>
</organism>
<evidence type="ECO:0000313" key="2">
    <source>
        <dbReference type="Proteomes" id="UP000199226"/>
    </source>
</evidence>
<evidence type="ECO:0000313" key="1">
    <source>
        <dbReference type="EMBL" id="SDM51673.1"/>
    </source>
</evidence>
<dbReference type="InterPro" id="IPR009078">
    <property type="entry name" value="Ferritin-like_SF"/>
</dbReference>
<dbReference type="SUPFAM" id="SSF47240">
    <property type="entry name" value="Ferritin-like"/>
    <property type="match status" value="1"/>
</dbReference>
<dbReference type="RefSeq" id="WP_090704901.1">
    <property type="nucleotide sequence ID" value="NZ_FNHH01000014.1"/>
</dbReference>
<dbReference type="Proteomes" id="UP000199226">
    <property type="component" value="Unassembled WGS sequence"/>
</dbReference>